<reference evidence="1 2" key="1">
    <citation type="submission" date="2016-02" db="EMBL/GenBank/DDBJ databases">
        <title>Genome sequence of Clostridium thermobutyricum DSM 4928.</title>
        <authorList>
            <person name="Poehlein A."/>
            <person name="Daniel R."/>
        </authorList>
    </citation>
    <scope>NUCLEOTIDE SEQUENCE [LARGE SCALE GENOMIC DNA]</scope>
    <source>
        <strain evidence="1 2">DSM 4928</strain>
    </source>
</reference>
<sequence length="48" mass="5544">MIVAFKKIKYIFNNDNLIYCGIKKDGTITVYSANGDNYEKPIPFILKK</sequence>
<dbReference type="Proteomes" id="UP000191448">
    <property type="component" value="Unassembled WGS sequence"/>
</dbReference>
<accession>A0A1V4SRV3</accession>
<protein>
    <submittedName>
        <fullName evidence="1">Uncharacterized protein</fullName>
    </submittedName>
</protein>
<proteinExistence type="predicted"/>
<evidence type="ECO:0000313" key="1">
    <source>
        <dbReference type="EMBL" id="OPX46619.1"/>
    </source>
</evidence>
<evidence type="ECO:0000313" key="2">
    <source>
        <dbReference type="Proteomes" id="UP000191448"/>
    </source>
</evidence>
<gene>
    <name evidence="1" type="ORF">CLTHE_28400</name>
</gene>
<organism evidence="1 2">
    <name type="scientific">Clostridium thermobutyricum DSM 4928</name>
    <dbReference type="NCBI Taxonomy" id="1121339"/>
    <lineage>
        <taxon>Bacteria</taxon>
        <taxon>Bacillati</taxon>
        <taxon>Bacillota</taxon>
        <taxon>Clostridia</taxon>
        <taxon>Eubacteriales</taxon>
        <taxon>Clostridiaceae</taxon>
        <taxon>Clostridium</taxon>
    </lineage>
</organism>
<dbReference type="RefSeq" id="WP_158082747.1">
    <property type="nucleotide sequence ID" value="NZ_LTAY01000081.1"/>
</dbReference>
<dbReference type="EMBL" id="LTAY01000081">
    <property type="protein sequence ID" value="OPX46619.1"/>
    <property type="molecule type" value="Genomic_DNA"/>
</dbReference>
<name>A0A1V4SRV3_9CLOT</name>
<dbReference type="AlphaFoldDB" id="A0A1V4SRV3"/>
<comment type="caution">
    <text evidence="1">The sequence shown here is derived from an EMBL/GenBank/DDBJ whole genome shotgun (WGS) entry which is preliminary data.</text>
</comment>